<gene>
    <name evidence="1" type="ORF">O6H91_22G037700</name>
</gene>
<evidence type="ECO:0000313" key="1">
    <source>
        <dbReference type="EMBL" id="KAJ7515993.1"/>
    </source>
</evidence>
<reference evidence="2" key="1">
    <citation type="journal article" date="2024" name="Proc. Natl. Acad. Sci. U.S.A.">
        <title>Extraordinary preservation of gene collinearity over three hundred million years revealed in homosporous lycophytes.</title>
        <authorList>
            <person name="Li C."/>
            <person name="Wickell D."/>
            <person name="Kuo L.Y."/>
            <person name="Chen X."/>
            <person name="Nie B."/>
            <person name="Liao X."/>
            <person name="Peng D."/>
            <person name="Ji J."/>
            <person name="Jenkins J."/>
            <person name="Williams M."/>
            <person name="Shu S."/>
            <person name="Plott C."/>
            <person name="Barry K."/>
            <person name="Rajasekar S."/>
            <person name="Grimwood J."/>
            <person name="Han X."/>
            <person name="Sun S."/>
            <person name="Hou Z."/>
            <person name="He W."/>
            <person name="Dai G."/>
            <person name="Sun C."/>
            <person name="Schmutz J."/>
            <person name="Leebens-Mack J.H."/>
            <person name="Li F.W."/>
            <person name="Wang L."/>
        </authorList>
    </citation>
    <scope>NUCLEOTIDE SEQUENCE [LARGE SCALE GENOMIC DNA]</scope>
    <source>
        <strain evidence="2">cv. PW_Plant_1</strain>
    </source>
</reference>
<accession>A0ACC2AEP6</accession>
<dbReference type="EMBL" id="CM055113">
    <property type="protein sequence ID" value="KAJ7515993.1"/>
    <property type="molecule type" value="Genomic_DNA"/>
</dbReference>
<organism evidence="1 2">
    <name type="scientific">Diphasiastrum complanatum</name>
    <name type="common">Issler's clubmoss</name>
    <name type="synonym">Lycopodium complanatum</name>
    <dbReference type="NCBI Taxonomy" id="34168"/>
    <lineage>
        <taxon>Eukaryota</taxon>
        <taxon>Viridiplantae</taxon>
        <taxon>Streptophyta</taxon>
        <taxon>Embryophyta</taxon>
        <taxon>Tracheophyta</taxon>
        <taxon>Lycopodiopsida</taxon>
        <taxon>Lycopodiales</taxon>
        <taxon>Lycopodiaceae</taxon>
        <taxon>Lycopodioideae</taxon>
        <taxon>Diphasiastrum</taxon>
    </lineage>
</organism>
<name>A0ACC2AEP6_DIPCM</name>
<proteinExistence type="predicted"/>
<dbReference type="Proteomes" id="UP001162992">
    <property type="component" value="Chromosome 22"/>
</dbReference>
<protein>
    <submittedName>
        <fullName evidence="1">Uncharacterized protein</fullName>
    </submittedName>
</protein>
<comment type="caution">
    <text evidence="1">The sequence shown here is derived from an EMBL/GenBank/DDBJ whole genome shotgun (WGS) entry which is preliminary data.</text>
</comment>
<keyword evidence="2" id="KW-1185">Reference proteome</keyword>
<evidence type="ECO:0000313" key="2">
    <source>
        <dbReference type="Proteomes" id="UP001162992"/>
    </source>
</evidence>
<sequence length="707" mass="76678">MELITEESTGSGSGNEQSLYILEESHFVCREDDSATEESNTVQDNFGTDRSMKVLGHERCEDEDEDGSSLEENVVDDRLSENLAGMNQIIDNENDHTIISSLDIPAEGFGDSNFLKLPVGQVIIEAENGVLKPDNNSTQNCSKGMDASADCGVPSTLACSSNSCPECLNLMETHSEVLPVYSQSPSGFESISQNPVSGSEEHVQLGAELVSSQDVVSMEAQTLQTSNIRKVGRAFFFYELPLPEETGSWIPVSVPPMEAEDFERSLYEDGVYGGGYFPEFSSWPEGSDQQPCTEIKDRVHSRTMLYGILEAVFGKGKALVETIELVWNRPQAPVRYCNDTGLFKKLPKLIDEANSLRMPAFSCDAGQDVHTTKEVLEAEPPEWIPDSAASSCLLCGSSFRPFTCARHHCRFCGGIFCNDCSTGRCLLPARFRERDPQRVCDTCWHRLEPTQRILADQVSNAAQIATRDVTDYSCLRAWLNNPLGISMEQEIFKATNTLRSYYKMGLLAPEKSIPEAVLRGARGLAIITVVKIGMMMTYKIGTGLVVARRVDGTWSAPSAIASCGIGWGLQAGGELTDFIIVLRTAEAVRAFAGCVHLSVGASLSAAAGPVGRAAEADIRAGDGGAAACYTYSRSKDMVFCCTGAFIGCSLESNVVATRYTTNTRFYGDSCITTGDILLGPVSRPKAAAPLYCALSDLFLKVEAFSAL</sequence>